<feature type="region of interest" description="Disordered" evidence="6">
    <location>
        <begin position="327"/>
        <end position="367"/>
    </location>
</feature>
<gene>
    <name evidence="7" type="ORF">ACHAWO_007605</name>
</gene>
<feature type="compositionally biased region" description="Acidic residues" evidence="6">
    <location>
        <begin position="412"/>
        <end position="430"/>
    </location>
</feature>
<reference evidence="7 8" key="1">
    <citation type="submission" date="2024-10" db="EMBL/GenBank/DDBJ databases">
        <title>Updated reference genomes for cyclostephanoid diatoms.</title>
        <authorList>
            <person name="Roberts W.R."/>
            <person name="Alverson A.J."/>
        </authorList>
    </citation>
    <scope>NUCLEOTIDE SEQUENCE [LARGE SCALE GENOMIC DNA]</scope>
    <source>
        <strain evidence="7 8">AJA010-31</strain>
    </source>
</reference>
<dbReference type="PANTHER" id="PTHR31633">
    <property type="entry name" value="H/ACA RIBONUCLEOPROTEIN COMPLEX NON-CORE SUBUNIT NAF1"/>
    <property type="match status" value="1"/>
</dbReference>
<protein>
    <submittedName>
        <fullName evidence="7">Uncharacterized protein</fullName>
    </submittedName>
</protein>
<sequence length="590" mass="64781">MTNHRDYHGKRKQPTNEEEDVDDLLIASMAVASTWMPSVETSSTSKSDGSSDDGSDVDCKDADEISLDGDSVESADIKELETSSAPEEGVSSSHLEAEQNNGNDTLDAGIKEDESDDESEIDLTENLANMLDEDEEPKRKDTKDLGIYEGPKTEHEIDPYAVTCPIDELARLDFVGKEKGIDEATKSKLRVAGVVRSYLVEQRTVVVDSLIPASLNQSNSMNEPLDEGSVMAILLANGSDGTYEIATVDEASSLQILGKVIEVFGPVQRPLYVIRLPDPANVENKLFDKKRDDIKSDESNLKVESVIADKSVMSEGLAVEARLSLEAESQTDTRTEDNTFSDTSPVAATSDKRKLSDMSEVDDPWSANGKLSAMLRSTANAIIYSVMDHSTVINKEQIIKISGKGCDASNMFDEEVGPSEMQDFSDDEDERLAKKGNRKSRQPSQNNDSTDRSGRPNNFAGRSGGRSGGRGRGRGRGRGHVQSTISNNTHHQPFYLQQQVPMQQPYYNQNAPQLQQMYLQQGYQNLHQGGQQYYQHRPQQSNYGGLPGYNYGAPPPPPPPPQQHPNANTGNQSHNPALQSDTVYYDYSGS</sequence>
<organism evidence="7 8">
    <name type="scientific">Cyclotella atomus</name>
    <dbReference type="NCBI Taxonomy" id="382360"/>
    <lineage>
        <taxon>Eukaryota</taxon>
        <taxon>Sar</taxon>
        <taxon>Stramenopiles</taxon>
        <taxon>Ochrophyta</taxon>
        <taxon>Bacillariophyta</taxon>
        <taxon>Coscinodiscophyceae</taxon>
        <taxon>Thalassiosirophycidae</taxon>
        <taxon>Stephanodiscales</taxon>
        <taxon>Stephanodiscaceae</taxon>
        <taxon>Cyclotella</taxon>
    </lineage>
</organism>
<dbReference type="AlphaFoldDB" id="A0ABD3NIU4"/>
<evidence type="ECO:0000313" key="8">
    <source>
        <dbReference type="Proteomes" id="UP001530400"/>
    </source>
</evidence>
<feature type="compositionally biased region" description="Polar residues" evidence="6">
    <location>
        <begin position="82"/>
        <end position="104"/>
    </location>
</feature>
<dbReference type="InterPro" id="IPR038664">
    <property type="entry name" value="Gar1/Naf1_Cbf5-bd_sf"/>
</dbReference>
<feature type="compositionally biased region" description="Acidic residues" evidence="6">
    <location>
        <begin position="64"/>
        <end position="73"/>
    </location>
</feature>
<evidence type="ECO:0000256" key="1">
    <source>
        <dbReference type="ARBA" id="ARBA00004123"/>
    </source>
</evidence>
<feature type="compositionally biased region" description="Acidic residues" evidence="6">
    <location>
        <begin position="113"/>
        <end position="123"/>
    </location>
</feature>
<feature type="compositionally biased region" description="Pro residues" evidence="6">
    <location>
        <begin position="553"/>
        <end position="563"/>
    </location>
</feature>
<keyword evidence="3" id="KW-0698">rRNA processing</keyword>
<evidence type="ECO:0000256" key="6">
    <source>
        <dbReference type="SAM" id="MobiDB-lite"/>
    </source>
</evidence>
<keyword evidence="8" id="KW-1185">Reference proteome</keyword>
<keyword evidence="4" id="KW-0694">RNA-binding</keyword>
<dbReference type="GO" id="GO:0006364">
    <property type="term" value="P:rRNA processing"/>
    <property type="evidence" value="ECO:0007669"/>
    <property type="project" value="UniProtKB-KW"/>
</dbReference>
<dbReference type="EMBL" id="JALLPJ020001192">
    <property type="protein sequence ID" value="KAL3774456.1"/>
    <property type="molecule type" value="Genomic_DNA"/>
</dbReference>
<proteinExistence type="predicted"/>
<evidence type="ECO:0000256" key="4">
    <source>
        <dbReference type="ARBA" id="ARBA00022884"/>
    </source>
</evidence>
<keyword evidence="5" id="KW-0539">Nucleus</keyword>
<dbReference type="InterPro" id="IPR040309">
    <property type="entry name" value="Naf1"/>
</dbReference>
<dbReference type="Gene3D" id="2.40.10.230">
    <property type="entry name" value="Probable tRNA pseudouridine synthase domain"/>
    <property type="match status" value="1"/>
</dbReference>
<dbReference type="GO" id="GO:0005634">
    <property type="term" value="C:nucleus"/>
    <property type="evidence" value="ECO:0007669"/>
    <property type="project" value="UniProtKB-SubCell"/>
</dbReference>
<evidence type="ECO:0000256" key="3">
    <source>
        <dbReference type="ARBA" id="ARBA00022552"/>
    </source>
</evidence>
<feature type="region of interest" description="Disordered" evidence="6">
    <location>
        <begin position="536"/>
        <end position="590"/>
    </location>
</feature>
<feature type="region of interest" description="Disordered" evidence="6">
    <location>
        <begin position="1"/>
        <end position="150"/>
    </location>
</feature>
<name>A0ABD3NIU4_9STRA</name>
<evidence type="ECO:0000256" key="2">
    <source>
        <dbReference type="ARBA" id="ARBA00022517"/>
    </source>
</evidence>
<feature type="compositionally biased region" description="Basic and acidic residues" evidence="6">
    <location>
        <begin position="136"/>
        <end position="150"/>
    </location>
</feature>
<feature type="compositionally biased region" description="Polar residues" evidence="6">
    <location>
        <begin position="568"/>
        <end position="582"/>
    </location>
</feature>
<feature type="compositionally biased region" description="Basic residues" evidence="6">
    <location>
        <begin position="469"/>
        <end position="479"/>
    </location>
</feature>
<dbReference type="GO" id="GO:0003723">
    <property type="term" value="F:RNA binding"/>
    <property type="evidence" value="ECO:0007669"/>
    <property type="project" value="UniProtKB-KW"/>
</dbReference>
<comment type="subcellular location">
    <subcellularLocation>
        <location evidence="1">Nucleus</location>
    </subcellularLocation>
</comment>
<feature type="compositionally biased region" description="Polar residues" evidence="6">
    <location>
        <begin position="338"/>
        <end position="347"/>
    </location>
</feature>
<keyword evidence="2" id="KW-0690">Ribosome biogenesis</keyword>
<accession>A0ABD3NIU4</accession>
<evidence type="ECO:0000256" key="5">
    <source>
        <dbReference type="ARBA" id="ARBA00023242"/>
    </source>
</evidence>
<evidence type="ECO:0000313" key="7">
    <source>
        <dbReference type="EMBL" id="KAL3774456.1"/>
    </source>
</evidence>
<dbReference type="Proteomes" id="UP001530400">
    <property type="component" value="Unassembled WGS sequence"/>
</dbReference>
<dbReference type="PANTHER" id="PTHR31633:SF1">
    <property type="entry name" value="H_ACA RIBONUCLEOPROTEIN COMPLEX NON-CORE SUBUNIT NAF1"/>
    <property type="match status" value="1"/>
</dbReference>
<feature type="region of interest" description="Disordered" evidence="6">
    <location>
        <begin position="410"/>
        <end position="486"/>
    </location>
</feature>
<comment type="caution">
    <text evidence="7">The sequence shown here is derived from an EMBL/GenBank/DDBJ whole genome shotgun (WGS) entry which is preliminary data.</text>
</comment>
<feature type="compositionally biased region" description="Low complexity" evidence="6">
    <location>
        <begin position="38"/>
        <end position="48"/>
    </location>
</feature>